<dbReference type="AlphaFoldDB" id="A0A103RVS3"/>
<sequence length="211" mass="22559">MTPAARMRATGPVLPRYAGAVARAALAMAYPLAILCAWHGLAPRYVGCLLLALLWLQRTVGRGPFAAALNRLATLDWCVAAALTGMSVAIAVTDSARLLHLYPACVSAGLLAAFGATLRRGPSMIEKFARLSHPDPAPAVVRYTRRVTQVWCAFFVLNGAFSVYTALYWSHAAWALYNGAIAYVLIGALIAGEWVWRRLFVTGRQAGAGAA</sequence>
<dbReference type="OrthoDB" id="8537043at2"/>
<evidence type="ECO:0008006" key="4">
    <source>
        <dbReference type="Google" id="ProtNLM"/>
    </source>
</evidence>
<feature type="transmembrane region" description="Helical" evidence="1">
    <location>
        <begin position="150"/>
        <end position="169"/>
    </location>
</feature>
<reference evidence="2 3" key="1">
    <citation type="submission" date="2015-11" db="EMBL/GenBank/DDBJ databases">
        <title>Expanding the genomic diversity of Burkholderia species for the development of highly accurate diagnostics.</title>
        <authorList>
            <person name="Sahl J."/>
            <person name="Keim P."/>
            <person name="Wagner D."/>
        </authorList>
    </citation>
    <scope>NUCLEOTIDE SEQUENCE [LARGE SCALE GENOMIC DNA]</scope>
    <source>
        <strain evidence="2 3">MSMB2036</strain>
    </source>
</reference>
<dbReference type="EMBL" id="LOXM01000028">
    <property type="protein sequence ID" value="KVG74619.1"/>
    <property type="molecule type" value="Genomic_DNA"/>
</dbReference>
<feature type="transmembrane region" description="Helical" evidence="1">
    <location>
        <begin position="98"/>
        <end position="118"/>
    </location>
</feature>
<protein>
    <recommendedName>
        <fullName evidence="4">DNA gyrase subunit B</fullName>
    </recommendedName>
</protein>
<keyword evidence="1" id="KW-0812">Transmembrane</keyword>
<evidence type="ECO:0000313" key="3">
    <source>
        <dbReference type="Proteomes" id="UP000064029"/>
    </source>
</evidence>
<feature type="transmembrane region" description="Helical" evidence="1">
    <location>
        <begin position="175"/>
        <end position="196"/>
    </location>
</feature>
<dbReference type="Proteomes" id="UP000064029">
    <property type="component" value="Unassembled WGS sequence"/>
</dbReference>
<name>A0A103RVS3_9BURK</name>
<accession>A0A103RVS3</accession>
<comment type="caution">
    <text evidence="2">The sequence shown here is derived from an EMBL/GenBank/DDBJ whole genome shotgun (WGS) entry which is preliminary data.</text>
</comment>
<keyword evidence="1" id="KW-0472">Membrane</keyword>
<organism evidence="2 3">
    <name type="scientific">Burkholderia ubonensis</name>
    <dbReference type="NCBI Taxonomy" id="101571"/>
    <lineage>
        <taxon>Bacteria</taxon>
        <taxon>Pseudomonadati</taxon>
        <taxon>Pseudomonadota</taxon>
        <taxon>Betaproteobacteria</taxon>
        <taxon>Burkholderiales</taxon>
        <taxon>Burkholderiaceae</taxon>
        <taxon>Burkholderia</taxon>
        <taxon>Burkholderia cepacia complex</taxon>
    </lineage>
</organism>
<dbReference type="RefSeq" id="WP_059749387.1">
    <property type="nucleotide sequence ID" value="NZ_CP013414.1"/>
</dbReference>
<keyword evidence="1" id="KW-1133">Transmembrane helix</keyword>
<evidence type="ECO:0000256" key="1">
    <source>
        <dbReference type="SAM" id="Phobius"/>
    </source>
</evidence>
<evidence type="ECO:0000313" key="2">
    <source>
        <dbReference type="EMBL" id="KVG74619.1"/>
    </source>
</evidence>
<proteinExistence type="predicted"/>
<gene>
    <name evidence="2" type="ORF">WJ33_15435</name>
</gene>